<feature type="region of interest" description="Disordered" evidence="1">
    <location>
        <begin position="26"/>
        <end position="60"/>
    </location>
</feature>
<keyword evidence="3" id="KW-1185">Reference proteome</keyword>
<proteinExistence type="predicted"/>
<dbReference type="AlphaFoldDB" id="A0AAV4Q8I7"/>
<evidence type="ECO:0000313" key="3">
    <source>
        <dbReference type="Proteomes" id="UP001054837"/>
    </source>
</evidence>
<reference evidence="2 3" key="1">
    <citation type="submission" date="2021-06" db="EMBL/GenBank/DDBJ databases">
        <title>Caerostris darwini draft genome.</title>
        <authorList>
            <person name="Kono N."/>
            <person name="Arakawa K."/>
        </authorList>
    </citation>
    <scope>NUCLEOTIDE SEQUENCE [LARGE SCALE GENOMIC DNA]</scope>
</reference>
<comment type="caution">
    <text evidence="2">The sequence shown here is derived from an EMBL/GenBank/DDBJ whole genome shotgun (WGS) entry which is preliminary data.</text>
</comment>
<dbReference type="EMBL" id="BPLQ01003839">
    <property type="protein sequence ID" value="GIY03693.1"/>
    <property type="molecule type" value="Genomic_DNA"/>
</dbReference>
<sequence>MTTYTYHLLNMRRTPLATCYPNPSPGCVSEKKRARTQRKSESAKTKILGGHAPATKAAPDPRQSVAMCLDSWMAGT</sequence>
<gene>
    <name evidence="2" type="ORF">CDAR_526901</name>
</gene>
<name>A0AAV4Q8I7_9ARAC</name>
<evidence type="ECO:0000256" key="1">
    <source>
        <dbReference type="SAM" id="MobiDB-lite"/>
    </source>
</evidence>
<accession>A0AAV4Q8I7</accession>
<evidence type="ECO:0000313" key="2">
    <source>
        <dbReference type="EMBL" id="GIY03693.1"/>
    </source>
</evidence>
<organism evidence="2 3">
    <name type="scientific">Caerostris darwini</name>
    <dbReference type="NCBI Taxonomy" id="1538125"/>
    <lineage>
        <taxon>Eukaryota</taxon>
        <taxon>Metazoa</taxon>
        <taxon>Ecdysozoa</taxon>
        <taxon>Arthropoda</taxon>
        <taxon>Chelicerata</taxon>
        <taxon>Arachnida</taxon>
        <taxon>Araneae</taxon>
        <taxon>Araneomorphae</taxon>
        <taxon>Entelegynae</taxon>
        <taxon>Araneoidea</taxon>
        <taxon>Araneidae</taxon>
        <taxon>Caerostris</taxon>
    </lineage>
</organism>
<dbReference type="Proteomes" id="UP001054837">
    <property type="component" value="Unassembled WGS sequence"/>
</dbReference>
<protein>
    <submittedName>
        <fullName evidence="2">Uncharacterized protein</fullName>
    </submittedName>
</protein>